<proteinExistence type="predicted"/>
<name>A0ABS3QCU3_9BACT</name>
<dbReference type="Proteomes" id="UP000664369">
    <property type="component" value="Unassembled WGS sequence"/>
</dbReference>
<protein>
    <submittedName>
        <fullName evidence="2">Periplasmic heavy metal sensor</fullName>
    </submittedName>
</protein>
<dbReference type="RefSeq" id="WP_208174682.1">
    <property type="nucleotide sequence ID" value="NZ_JAGETZ010000003.1"/>
</dbReference>
<accession>A0ABS3QCU3</accession>
<evidence type="ECO:0000256" key="1">
    <source>
        <dbReference type="SAM" id="MobiDB-lite"/>
    </source>
</evidence>
<dbReference type="InterPro" id="IPR025961">
    <property type="entry name" value="Metal_resist"/>
</dbReference>
<evidence type="ECO:0000313" key="3">
    <source>
        <dbReference type="Proteomes" id="UP000664369"/>
    </source>
</evidence>
<dbReference type="Pfam" id="PF13801">
    <property type="entry name" value="Metal_resist"/>
    <property type="match status" value="1"/>
</dbReference>
<comment type="caution">
    <text evidence="2">The sequence shown here is derived from an EMBL/GenBank/DDBJ whole genome shotgun (WGS) entry which is preliminary data.</text>
</comment>
<evidence type="ECO:0000313" key="2">
    <source>
        <dbReference type="EMBL" id="MBO2009058.1"/>
    </source>
</evidence>
<reference evidence="2 3" key="1">
    <citation type="submission" date="2021-03" db="EMBL/GenBank/DDBJ databases">
        <authorList>
            <person name="Kim M.K."/>
        </authorList>
    </citation>
    <scope>NUCLEOTIDE SEQUENCE [LARGE SCALE GENOMIC DNA]</scope>
    <source>
        <strain evidence="2 3">BT442</strain>
    </source>
</reference>
<feature type="region of interest" description="Disordered" evidence="1">
    <location>
        <begin position="144"/>
        <end position="181"/>
    </location>
</feature>
<dbReference type="EMBL" id="JAGETZ010000003">
    <property type="protein sequence ID" value="MBO2009058.1"/>
    <property type="molecule type" value="Genomic_DNA"/>
</dbReference>
<organism evidence="2 3">
    <name type="scientific">Hymenobacter negativus</name>
    <dbReference type="NCBI Taxonomy" id="2795026"/>
    <lineage>
        <taxon>Bacteria</taxon>
        <taxon>Pseudomonadati</taxon>
        <taxon>Bacteroidota</taxon>
        <taxon>Cytophagia</taxon>
        <taxon>Cytophagales</taxon>
        <taxon>Hymenobacteraceae</taxon>
        <taxon>Hymenobacter</taxon>
    </lineage>
</organism>
<gene>
    <name evidence="2" type="ORF">J4E00_08340</name>
</gene>
<sequence length="181" mass="20244">MALTKTRILSLLVLALALLNVCLLVLLWLSRSGPTRSARPGVSSVAAYVVHELDLTPRQQEQYKALRQQHQARMQHLLPALMARREELFSNLAQTAADTAAQPHLLDRIAALERSIDSLTYVHFVQVGRLVTPAQQPRWQQIAPTLPRMMQQVRRGRRGPPAQGQASEEGSRPPVGNRRAQ</sequence>
<feature type="compositionally biased region" description="Low complexity" evidence="1">
    <location>
        <begin position="147"/>
        <end position="166"/>
    </location>
</feature>
<dbReference type="Gene3D" id="1.20.120.1490">
    <property type="match status" value="1"/>
</dbReference>
<keyword evidence="3" id="KW-1185">Reference proteome</keyword>